<accession>A0A6J4UKZ1</accession>
<organism evidence="2">
    <name type="scientific">uncultured Synechococcales cyanobacterium</name>
    <dbReference type="NCBI Taxonomy" id="1936017"/>
    <lineage>
        <taxon>Bacteria</taxon>
        <taxon>Bacillati</taxon>
        <taxon>Cyanobacteriota</taxon>
        <taxon>Cyanophyceae</taxon>
        <taxon>Synechococcales</taxon>
        <taxon>environmental samples</taxon>
    </lineage>
</organism>
<keyword evidence="1" id="KW-1133">Transmembrane helix</keyword>
<feature type="transmembrane region" description="Helical" evidence="1">
    <location>
        <begin position="21"/>
        <end position="37"/>
    </location>
</feature>
<gene>
    <name evidence="2" type="ORF">AVDCRST_MAG81-240</name>
</gene>
<feature type="non-terminal residue" evidence="2">
    <location>
        <position position="38"/>
    </location>
</feature>
<evidence type="ECO:0000313" key="2">
    <source>
        <dbReference type="EMBL" id="CAA9552311.1"/>
    </source>
</evidence>
<reference evidence="2" key="1">
    <citation type="submission" date="2020-02" db="EMBL/GenBank/DDBJ databases">
        <authorList>
            <person name="Meier V. D."/>
        </authorList>
    </citation>
    <scope>NUCLEOTIDE SEQUENCE</scope>
    <source>
        <strain evidence="2">AVDCRST_MAG81</strain>
    </source>
</reference>
<sequence length="38" mass="4640">VTNKDSPVDCRNSRRVRCNHYPRHLFLWCLCGSWLFFI</sequence>
<evidence type="ECO:0000256" key="1">
    <source>
        <dbReference type="SAM" id="Phobius"/>
    </source>
</evidence>
<keyword evidence="1" id="KW-0472">Membrane</keyword>
<protein>
    <submittedName>
        <fullName evidence="2">Photosystem II protein PsbJ</fullName>
    </submittedName>
</protein>
<feature type="non-terminal residue" evidence="2">
    <location>
        <position position="1"/>
    </location>
</feature>
<keyword evidence="1" id="KW-0812">Transmembrane</keyword>
<dbReference type="EMBL" id="CADCWO010000002">
    <property type="protein sequence ID" value="CAA9552311.1"/>
    <property type="molecule type" value="Genomic_DNA"/>
</dbReference>
<dbReference type="AlphaFoldDB" id="A0A6J4UKZ1"/>
<proteinExistence type="predicted"/>
<name>A0A6J4UKZ1_9CYAN</name>